<gene>
    <name evidence="2" type="ORF">Adt_43024</name>
</gene>
<keyword evidence="3" id="KW-1185">Reference proteome</keyword>
<proteinExistence type="predicted"/>
<organism evidence="2 3">
    <name type="scientific">Abeliophyllum distichum</name>
    <dbReference type="NCBI Taxonomy" id="126358"/>
    <lineage>
        <taxon>Eukaryota</taxon>
        <taxon>Viridiplantae</taxon>
        <taxon>Streptophyta</taxon>
        <taxon>Embryophyta</taxon>
        <taxon>Tracheophyta</taxon>
        <taxon>Spermatophyta</taxon>
        <taxon>Magnoliopsida</taxon>
        <taxon>eudicotyledons</taxon>
        <taxon>Gunneridae</taxon>
        <taxon>Pentapetalae</taxon>
        <taxon>asterids</taxon>
        <taxon>lamiids</taxon>
        <taxon>Lamiales</taxon>
        <taxon>Oleaceae</taxon>
        <taxon>Forsythieae</taxon>
        <taxon>Abeliophyllum</taxon>
    </lineage>
</organism>
<comment type="caution">
    <text evidence="2">The sequence shown here is derived from an EMBL/GenBank/DDBJ whole genome shotgun (WGS) entry which is preliminary data.</text>
</comment>
<dbReference type="EMBL" id="JBFOLK010000013">
    <property type="protein sequence ID" value="KAL2467173.1"/>
    <property type="molecule type" value="Genomic_DNA"/>
</dbReference>
<evidence type="ECO:0000313" key="2">
    <source>
        <dbReference type="EMBL" id="KAL2467173.1"/>
    </source>
</evidence>
<protein>
    <submittedName>
        <fullName evidence="2">Uncharacterized protein</fullName>
    </submittedName>
</protein>
<reference evidence="3" key="1">
    <citation type="submission" date="2024-07" db="EMBL/GenBank/DDBJ databases">
        <title>Two chromosome-level genome assemblies of Korean endemic species Abeliophyllum distichum and Forsythia ovata (Oleaceae).</title>
        <authorList>
            <person name="Jang H."/>
        </authorList>
    </citation>
    <scope>NUCLEOTIDE SEQUENCE [LARGE SCALE GENOMIC DNA]</scope>
</reference>
<evidence type="ECO:0000313" key="3">
    <source>
        <dbReference type="Proteomes" id="UP001604336"/>
    </source>
</evidence>
<name>A0ABD1PTB5_9LAMI</name>
<sequence>MGQMAVVMSNRPHGALPRNTEVNPREQVHSITTRSGVQLPEIHIKRPVAYKKKEADIGEHMAETEEVILEPQVGDVKWKMRDKPQNMEKKIKRFLWSDTFDNLDIPPSST</sequence>
<evidence type="ECO:0000256" key="1">
    <source>
        <dbReference type="SAM" id="MobiDB-lite"/>
    </source>
</evidence>
<dbReference type="AlphaFoldDB" id="A0ABD1PTB5"/>
<dbReference type="Proteomes" id="UP001604336">
    <property type="component" value="Unassembled WGS sequence"/>
</dbReference>
<feature type="region of interest" description="Disordered" evidence="1">
    <location>
        <begin position="1"/>
        <end position="34"/>
    </location>
</feature>
<accession>A0ABD1PTB5</accession>